<sequence>DQALRRKSSSRTRGNSAEAASARELSVISQKKAAEERTGLTGWPWKVCCSSHIRAQRVHWQLEEGLC</sequence>
<proteinExistence type="predicted"/>
<reference evidence="2" key="1">
    <citation type="submission" date="2014-05" db="EMBL/GenBank/DDBJ databases">
        <title>The transcriptome of the halophilic microalga Tetraselmis sp. GSL018 isolated from the Great Salt Lake, Utah.</title>
        <authorList>
            <person name="Jinkerson R.E."/>
            <person name="D'Adamo S."/>
            <person name="Posewitz M.C."/>
        </authorList>
    </citation>
    <scope>NUCLEOTIDE SEQUENCE</scope>
    <source>
        <strain evidence="2">GSL018</strain>
    </source>
</reference>
<evidence type="ECO:0000313" key="2">
    <source>
        <dbReference type="EMBL" id="JAC62691.1"/>
    </source>
</evidence>
<evidence type="ECO:0000256" key="1">
    <source>
        <dbReference type="SAM" id="MobiDB-lite"/>
    </source>
</evidence>
<accession>A0A061QWM0</accession>
<gene>
    <name evidence="2" type="ORF">TSPGSL018_22587</name>
</gene>
<feature type="non-terminal residue" evidence="2">
    <location>
        <position position="1"/>
    </location>
</feature>
<feature type="compositionally biased region" description="Basic residues" evidence="1">
    <location>
        <begin position="1"/>
        <end position="10"/>
    </location>
</feature>
<dbReference type="EMBL" id="GBEZ01024278">
    <property type="protein sequence ID" value="JAC62691.1"/>
    <property type="molecule type" value="Transcribed_RNA"/>
</dbReference>
<name>A0A061QWM0_9CHLO</name>
<feature type="region of interest" description="Disordered" evidence="1">
    <location>
        <begin position="1"/>
        <end position="25"/>
    </location>
</feature>
<protein>
    <submittedName>
        <fullName evidence="2">Uncharacterized protein</fullName>
    </submittedName>
</protein>
<dbReference type="AlphaFoldDB" id="A0A061QWM0"/>
<organism evidence="2">
    <name type="scientific">Tetraselmis sp. GSL018</name>
    <dbReference type="NCBI Taxonomy" id="582737"/>
    <lineage>
        <taxon>Eukaryota</taxon>
        <taxon>Viridiplantae</taxon>
        <taxon>Chlorophyta</taxon>
        <taxon>core chlorophytes</taxon>
        <taxon>Chlorodendrophyceae</taxon>
        <taxon>Chlorodendrales</taxon>
        <taxon>Chlorodendraceae</taxon>
        <taxon>Tetraselmis</taxon>
    </lineage>
</organism>